<dbReference type="Gene3D" id="2.60.120.10">
    <property type="entry name" value="Jelly Rolls"/>
    <property type="match status" value="1"/>
</dbReference>
<evidence type="ECO:0000256" key="1">
    <source>
        <dbReference type="SAM" id="SignalP"/>
    </source>
</evidence>
<dbReference type="Proteomes" id="UP000430843">
    <property type="component" value="Unassembled WGS sequence"/>
</dbReference>
<dbReference type="InterPro" id="IPR014710">
    <property type="entry name" value="RmlC-like_jellyroll"/>
</dbReference>
<keyword evidence="4" id="KW-1185">Reference proteome</keyword>
<dbReference type="CDD" id="cd02234">
    <property type="entry name" value="cupin_BLR7677-like"/>
    <property type="match status" value="1"/>
</dbReference>
<proteinExistence type="predicted"/>
<accession>A0A833CHQ1</accession>
<dbReference type="PANTHER" id="PTHR38599">
    <property type="entry name" value="CUPIN DOMAIN PROTEIN (AFU_ORTHOLOGUE AFUA_3G13620)"/>
    <property type="match status" value="1"/>
</dbReference>
<dbReference type="Pfam" id="PF07883">
    <property type="entry name" value="Cupin_2"/>
    <property type="match status" value="1"/>
</dbReference>
<feature type="chain" id="PRO_5032941360" evidence="1">
    <location>
        <begin position="23"/>
        <end position="125"/>
    </location>
</feature>
<dbReference type="InterPro" id="IPR011051">
    <property type="entry name" value="RmlC_Cupin_sf"/>
</dbReference>
<evidence type="ECO:0000313" key="4">
    <source>
        <dbReference type="Proteomes" id="UP000430843"/>
    </source>
</evidence>
<reference evidence="3 4" key="1">
    <citation type="submission" date="2019-09" db="EMBL/GenBank/DDBJ databases">
        <title>Taxonomic organization of the family Brucellaceae based on a phylogenomic approach.</title>
        <authorList>
            <person name="Leclercq S."/>
            <person name="Cloeckaert A."/>
            <person name="Zygmunt M.S."/>
        </authorList>
    </citation>
    <scope>NUCLEOTIDE SEQUENCE [LARGE SCALE GENOMIC DNA]</scope>
    <source>
        <strain evidence="3 4">LMG 18957</strain>
    </source>
</reference>
<dbReference type="RefSeq" id="WP_151678703.1">
    <property type="nucleotide sequence ID" value="NZ_WBWA01000029.1"/>
</dbReference>
<name>A0A833CHQ1_9HYPH</name>
<keyword evidence="1" id="KW-0732">Signal</keyword>
<gene>
    <name evidence="3" type="ORF">F9K91_21670</name>
</gene>
<dbReference type="PANTHER" id="PTHR38599:SF1">
    <property type="entry name" value="CUPIN DOMAIN PROTEIN (AFU_ORTHOLOGUE AFUA_3G13620)"/>
    <property type="match status" value="1"/>
</dbReference>
<dbReference type="InterPro" id="IPR013096">
    <property type="entry name" value="Cupin_2"/>
</dbReference>
<feature type="signal peptide" evidence="1">
    <location>
        <begin position="1"/>
        <end position="22"/>
    </location>
</feature>
<protein>
    <submittedName>
        <fullName evidence="3">Cupin domain-containing protein</fullName>
    </submittedName>
</protein>
<dbReference type="SUPFAM" id="SSF51182">
    <property type="entry name" value="RmlC-like cupins"/>
    <property type="match status" value="1"/>
</dbReference>
<dbReference type="AlphaFoldDB" id="A0A833CHQ1"/>
<dbReference type="EMBL" id="WBWA01000029">
    <property type="protein sequence ID" value="KAB2662690.1"/>
    <property type="molecule type" value="Genomic_DNA"/>
</dbReference>
<evidence type="ECO:0000259" key="2">
    <source>
        <dbReference type="Pfam" id="PF07883"/>
    </source>
</evidence>
<sequence length="125" mass="13048">MTIKVLSCAAAFIFASTAAAFAHDSEDDKVTVVYDRPLPNVPGKSSKGVLVEYLPGGSSPAHTHAKSAFIYATVLEGAITNQVISGPVIEYHAGDNFYEFPGDHHAVNGNASKTGPARLLAGIGY</sequence>
<evidence type="ECO:0000313" key="3">
    <source>
        <dbReference type="EMBL" id="KAB2662690.1"/>
    </source>
</evidence>
<feature type="domain" description="Cupin type-2" evidence="2">
    <location>
        <begin position="50"/>
        <end position="121"/>
    </location>
</feature>
<comment type="caution">
    <text evidence="3">The sequence shown here is derived from an EMBL/GenBank/DDBJ whole genome shotgun (WGS) entry which is preliminary data.</text>
</comment>
<organism evidence="3 4">
    <name type="scientific">Brucella tritici</name>
    <dbReference type="NCBI Taxonomy" id="94626"/>
    <lineage>
        <taxon>Bacteria</taxon>
        <taxon>Pseudomonadati</taxon>
        <taxon>Pseudomonadota</taxon>
        <taxon>Alphaproteobacteria</taxon>
        <taxon>Hyphomicrobiales</taxon>
        <taxon>Brucellaceae</taxon>
        <taxon>Brucella/Ochrobactrum group</taxon>
        <taxon>Brucella</taxon>
    </lineage>
</organism>